<sequence>MAENLDFQEIEDDFDKEKVDIDLNNGNDHENNINDTKSRGITGGQPKKPSSGFQLFIASLKSDTSFKESLGPNSRQFLQEASKRWNEIDLELKQTYLDRAQQQKEQYQQWKEQHKELRSKSRNNLDGEDEIDYIDNENDEEAQSMRKMFVQDLGGVCGQIAKMQKRKTIFNSDIISAASNIDKFHFIKDSKLPALNPKKQEEKEMLKEISEIVENEQISEDQQLKSGQQNQDMEEVFQIET</sequence>
<dbReference type="Proteomes" id="UP000039865">
    <property type="component" value="Unassembled WGS sequence"/>
</dbReference>
<dbReference type="OrthoDB" id="447651at2759"/>
<keyword evidence="2" id="KW-0175">Coiled coil</keyword>
<dbReference type="InterPro" id="IPR009072">
    <property type="entry name" value="Histone-fold"/>
</dbReference>
<dbReference type="SUPFAM" id="SSF47113">
    <property type="entry name" value="Histone-fold"/>
    <property type="match status" value="1"/>
</dbReference>
<feature type="domain" description="HMG box" evidence="4">
    <location>
        <begin position="46"/>
        <end position="115"/>
    </location>
</feature>
<organism evidence="5 6">
    <name type="scientific">Stylonychia lemnae</name>
    <name type="common">Ciliate</name>
    <dbReference type="NCBI Taxonomy" id="5949"/>
    <lineage>
        <taxon>Eukaryota</taxon>
        <taxon>Sar</taxon>
        <taxon>Alveolata</taxon>
        <taxon>Ciliophora</taxon>
        <taxon>Intramacronucleata</taxon>
        <taxon>Spirotrichea</taxon>
        <taxon>Stichotrichia</taxon>
        <taxon>Sporadotrichida</taxon>
        <taxon>Oxytrichidae</taxon>
        <taxon>Stylonychinae</taxon>
        <taxon>Stylonychia</taxon>
    </lineage>
</organism>
<keyword evidence="1" id="KW-0539">Nucleus</keyword>
<dbReference type="GO" id="GO:0003677">
    <property type="term" value="F:DNA binding"/>
    <property type="evidence" value="ECO:0007669"/>
    <property type="project" value="UniProtKB-UniRule"/>
</dbReference>
<reference evidence="5 6" key="1">
    <citation type="submission" date="2014-06" db="EMBL/GenBank/DDBJ databases">
        <authorList>
            <person name="Swart Estienne"/>
        </authorList>
    </citation>
    <scope>NUCLEOTIDE SEQUENCE [LARGE SCALE GENOMIC DNA]</scope>
    <source>
        <strain evidence="5 6">130c</strain>
    </source>
</reference>
<gene>
    <name evidence="5" type="primary">Contig8579.g9151</name>
    <name evidence="5" type="ORF">STYLEM_20633</name>
</gene>
<dbReference type="InParanoid" id="A0A078BD07"/>
<feature type="region of interest" description="Disordered" evidence="3">
    <location>
        <begin position="18"/>
        <end position="49"/>
    </location>
</feature>
<dbReference type="PROSITE" id="PS50118">
    <property type="entry name" value="HMG_BOX_2"/>
    <property type="match status" value="1"/>
</dbReference>
<dbReference type="Gene3D" id="1.10.30.10">
    <property type="entry name" value="High mobility group box domain"/>
    <property type="match status" value="1"/>
</dbReference>
<feature type="region of interest" description="Disordered" evidence="3">
    <location>
        <begin position="217"/>
        <end position="241"/>
    </location>
</feature>
<keyword evidence="1" id="KW-0238">DNA-binding</keyword>
<evidence type="ECO:0000256" key="2">
    <source>
        <dbReference type="SAM" id="Coils"/>
    </source>
</evidence>
<feature type="compositionally biased region" description="Polar residues" evidence="3">
    <location>
        <begin position="220"/>
        <end position="231"/>
    </location>
</feature>
<evidence type="ECO:0000259" key="4">
    <source>
        <dbReference type="PROSITE" id="PS50118"/>
    </source>
</evidence>
<dbReference type="GO" id="GO:0046982">
    <property type="term" value="F:protein heterodimerization activity"/>
    <property type="evidence" value="ECO:0007669"/>
    <property type="project" value="InterPro"/>
</dbReference>
<keyword evidence="6" id="KW-1185">Reference proteome</keyword>
<proteinExistence type="predicted"/>
<evidence type="ECO:0000313" key="6">
    <source>
        <dbReference type="Proteomes" id="UP000039865"/>
    </source>
</evidence>
<dbReference type="SUPFAM" id="SSF47095">
    <property type="entry name" value="HMG-box"/>
    <property type="match status" value="1"/>
</dbReference>
<evidence type="ECO:0000313" key="5">
    <source>
        <dbReference type="EMBL" id="CDW91478.1"/>
    </source>
</evidence>
<feature type="coiled-coil region" evidence="2">
    <location>
        <begin position="93"/>
        <end position="120"/>
    </location>
</feature>
<evidence type="ECO:0000256" key="3">
    <source>
        <dbReference type="SAM" id="MobiDB-lite"/>
    </source>
</evidence>
<dbReference type="EMBL" id="CCKQ01019467">
    <property type="protein sequence ID" value="CDW91478.1"/>
    <property type="molecule type" value="Genomic_DNA"/>
</dbReference>
<dbReference type="Gene3D" id="1.10.20.10">
    <property type="entry name" value="Histone, subunit A"/>
    <property type="match status" value="1"/>
</dbReference>
<evidence type="ECO:0000256" key="1">
    <source>
        <dbReference type="PROSITE-ProRule" id="PRU00267"/>
    </source>
</evidence>
<feature type="compositionally biased region" description="Basic and acidic residues" evidence="3">
    <location>
        <begin position="18"/>
        <end position="38"/>
    </location>
</feature>
<dbReference type="GO" id="GO:0005634">
    <property type="term" value="C:nucleus"/>
    <property type="evidence" value="ECO:0007669"/>
    <property type="project" value="UniProtKB-UniRule"/>
</dbReference>
<dbReference type="InterPro" id="IPR009071">
    <property type="entry name" value="HMG_box_dom"/>
</dbReference>
<accession>A0A078BD07</accession>
<feature type="compositionally biased region" description="Acidic residues" evidence="3">
    <location>
        <begin position="232"/>
        <end position="241"/>
    </location>
</feature>
<dbReference type="Pfam" id="PF09011">
    <property type="entry name" value="HMG_box_2"/>
    <property type="match status" value="1"/>
</dbReference>
<name>A0A078BD07_STYLE</name>
<dbReference type="AlphaFoldDB" id="A0A078BD07"/>
<dbReference type="InterPro" id="IPR036910">
    <property type="entry name" value="HMG_box_dom_sf"/>
</dbReference>
<protein>
    <submittedName>
        <fullName evidence="5">Dna polymerase epsilon</fullName>
    </submittedName>
</protein>
<feature type="DNA-binding region" description="HMG box" evidence="1">
    <location>
        <begin position="46"/>
        <end position="115"/>
    </location>
</feature>